<dbReference type="InterPro" id="IPR004323">
    <property type="entry name" value="Ion_tolerance_CutA"/>
</dbReference>
<accession>A0A7G9L498</accession>
<dbReference type="GO" id="GO:0010038">
    <property type="term" value="P:response to metal ion"/>
    <property type="evidence" value="ECO:0007669"/>
    <property type="project" value="InterPro"/>
</dbReference>
<evidence type="ECO:0000313" key="3">
    <source>
        <dbReference type="Proteomes" id="UP000515861"/>
    </source>
</evidence>
<dbReference type="AlphaFoldDB" id="A0A7G9L498"/>
<name>A0A7G9L498_9SPHN</name>
<dbReference type="Pfam" id="PF03091">
    <property type="entry name" value="CutA1"/>
    <property type="match status" value="1"/>
</dbReference>
<gene>
    <name evidence="2" type="ORF">H8M03_03685</name>
</gene>
<reference evidence="2 3" key="1">
    <citation type="submission" date="2020-08" db="EMBL/GenBank/DDBJ databases">
        <title>Sphingomonas sp. sand1-3 16S ribosomal RNA gene Genome sequencing and assembly.</title>
        <authorList>
            <person name="Kang M."/>
        </authorList>
    </citation>
    <scope>NUCLEOTIDE SEQUENCE [LARGE SCALE GENOMIC DNA]</scope>
    <source>
        <strain evidence="3">sand1-3</strain>
    </source>
</reference>
<dbReference type="KEGG" id="ssau:H8M03_03685"/>
<comment type="similarity">
    <text evidence="1">Belongs to the CutA family.</text>
</comment>
<sequence>MTIVSVYAVFADDEEAARIGRKMVEERFAACVNILDPCASIYRWEGQIETANEVPAVFKTGKETAAALVDRIAALHSYDTPCVVVWPVNRALPAYANWVCQSTGKET</sequence>
<dbReference type="Proteomes" id="UP000515861">
    <property type="component" value="Chromosome"/>
</dbReference>
<evidence type="ECO:0000313" key="2">
    <source>
        <dbReference type="EMBL" id="QNM83447.1"/>
    </source>
</evidence>
<dbReference type="Gene3D" id="3.30.70.120">
    <property type="match status" value="1"/>
</dbReference>
<dbReference type="EMBL" id="CP060697">
    <property type="protein sequence ID" value="QNM83447.1"/>
    <property type="molecule type" value="Genomic_DNA"/>
</dbReference>
<dbReference type="RefSeq" id="WP_187480402.1">
    <property type="nucleotide sequence ID" value="NZ_CP060697.1"/>
</dbReference>
<keyword evidence="3" id="KW-1185">Reference proteome</keyword>
<dbReference type="GO" id="GO:0005507">
    <property type="term" value="F:copper ion binding"/>
    <property type="evidence" value="ECO:0007669"/>
    <property type="project" value="TreeGrafter"/>
</dbReference>
<organism evidence="2 3">
    <name type="scientific">Sphingomonas sabuli</name>
    <dbReference type="NCBI Taxonomy" id="2764186"/>
    <lineage>
        <taxon>Bacteria</taxon>
        <taxon>Pseudomonadati</taxon>
        <taxon>Pseudomonadota</taxon>
        <taxon>Alphaproteobacteria</taxon>
        <taxon>Sphingomonadales</taxon>
        <taxon>Sphingomonadaceae</taxon>
        <taxon>Sphingomonas</taxon>
    </lineage>
</organism>
<dbReference type="PANTHER" id="PTHR23419:SF8">
    <property type="entry name" value="FI09726P"/>
    <property type="match status" value="1"/>
</dbReference>
<proteinExistence type="inferred from homology"/>
<dbReference type="PANTHER" id="PTHR23419">
    <property type="entry name" value="DIVALENT CATION TOLERANCE CUTA-RELATED"/>
    <property type="match status" value="1"/>
</dbReference>
<dbReference type="InterPro" id="IPR011322">
    <property type="entry name" value="N-reg_PII-like_a/b"/>
</dbReference>
<dbReference type="SUPFAM" id="SSF54913">
    <property type="entry name" value="GlnB-like"/>
    <property type="match status" value="1"/>
</dbReference>
<dbReference type="InterPro" id="IPR015867">
    <property type="entry name" value="N-reg_PII/ATP_PRibTrfase_C"/>
</dbReference>
<evidence type="ECO:0000256" key="1">
    <source>
        <dbReference type="ARBA" id="ARBA00010169"/>
    </source>
</evidence>
<protein>
    <submittedName>
        <fullName evidence="2">Divalent-cation tolerance protein CutA</fullName>
    </submittedName>
</protein>